<sequence>MIRCAAVAGLGVALLPDHACVADLRSGALVRVLPDWRGQEGIVHLIFTTHTGLPPLVRPWIDLLAAHFATAGLFSG</sequence>
<protein>
    <recommendedName>
        <fullName evidence="2">LysR substrate-binding domain-containing protein</fullName>
    </recommendedName>
</protein>
<evidence type="ECO:0000256" key="1">
    <source>
        <dbReference type="ARBA" id="ARBA00009437"/>
    </source>
</evidence>
<dbReference type="PANTHER" id="PTHR30537">
    <property type="entry name" value="HTH-TYPE TRANSCRIPTIONAL REGULATOR"/>
    <property type="match status" value="1"/>
</dbReference>
<dbReference type="GO" id="GO:0003700">
    <property type="term" value="F:DNA-binding transcription factor activity"/>
    <property type="evidence" value="ECO:0007669"/>
    <property type="project" value="TreeGrafter"/>
</dbReference>
<dbReference type="GO" id="GO:0006351">
    <property type="term" value="P:DNA-templated transcription"/>
    <property type="evidence" value="ECO:0007669"/>
    <property type="project" value="TreeGrafter"/>
</dbReference>
<dbReference type="Pfam" id="PF03466">
    <property type="entry name" value="LysR_substrate"/>
    <property type="match status" value="1"/>
</dbReference>
<evidence type="ECO:0000259" key="2">
    <source>
        <dbReference type="Pfam" id="PF03466"/>
    </source>
</evidence>
<keyword evidence="4" id="KW-1185">Reference proteome</keyword>
<dbReference type="AlphaFoldDB" id="T0J9G5"/>
<dbReference type="Gene3D" id="3.40.190.290">
    <property type="match status" value="1"/>
</dbReference>
<dbReference type="PATRIC" id="fig|1346791.3.peg.823"/>
<name>T0J9G5_9SPHN</name>
<dbReference type="InterPro" id="IPR005119">
    <property type="entry name" value="LysR_subst-bd"/>
</dbReference>
<proteinExistence type="inferred from homology"/>
<comment type="similarity">
    <text evidence="1">Belongs to the LysR transcriptional regulatory family.</text>
</comment>
<dbReference type="RefSeq" id="WP_021316803.1">
    <property type="nucleotide sequence ID" value="NZ_AUWY01000039.1"/>
</dbReference>
<dbReference type="Proteomes" id="UP000015523">
    <property type="component" value="Unassembled WGS sequence"/>
</dbReference>
<dbReference type="GO" id="GO:0043565">
    <property type="term" value="F:sequence-specific DNA binding"/>
    <property type="evidence" value="ECO:0007669"/>
    <property type="project" value="TreeGrafter"/>
</dbReference>
<dbReference type="PANTHER" id="PTHR30537:SF31">
    <property type="entry name" value="TRANSCRIPTIONAL REGULATOR, LYSR FAMILY"/>
    <property type="match status" value="1"/>
</dbReference>
<organism evidence="3 4">
    <name type="scientific">Sphingobium ummariense RL-3</name>
    <dbReference type="NCBI Taxonomy" id="1346791"/>
    <lineage>
        <taxon>Bacteria</taxon>
        <taxon>Pseudomonadati</taxon>
        <taxon>Pseudomonadota</taxon>
        <taxon>Alphaproteobacteria</taxon>
        <taxon>Sphingomonadales</taxon>
        <taxon>Sphingomonadaceae</taxon>
        <taxon>Sphingobium</taxon>
    </lineage>
</organism>
<reference evidence="3 4" key="1">
    <citation type="journal article" date="2013" name="Genome Announc.">
        <title>Draft Genome Sequence of Sphingobium ummariense Strain RL-3, a Hexachlorocyclohexane-Degrading Bacterium.</title>
        <authorList>
            <person name="Kohli P."/>
            <person name="Dua A."/>
            <person name="Sangwan N."/>
            <person name="Oldach P."/>
            <person name="Khurana J.P."/>
            <person name="Lal R."/>
        </authorList>
    </citation>
    <scope>NUCLEOTIDE SEQUENCE [LARGE SCALE GENOMIC DNA]</scope>
    <source>
        <strain evidence="3 4">RL-3</strain>
    </source>
</reference>
<evidence type="ECO:0000313" key="3">
    <source>
        <dbReference type="EMBL" id="EQB33477.1"/>
    </source>
</evidence>
<comment type="caution">
    <text evidence="3">The sequence shown here is derived from an EMBL/GenBank/DDBJ whole genome shotgun (WGS) entry which is preliminary data.</text>
</comment>
<dbReference type="EMBL" id="AUWY01000039">
    <property type="protein sequence ID" value="EQB33477.1"/>
    <property type="molecule type" value="Genomic_DNA"/>
</dbReference>
<evidence type="ECO:0000313" key="4">
    <source>
        <dbReference type="Proteomes" id="UP000015523"/>
    </source>
</evidence>
<dbReference type="SUPFAM" id="SSF53850">
    <property type="entry name" value="Periplasmic binding protein-like II"/>
    <property type="match status" value="1"/>
</dbReference>
<dbReference type="InterPro" id="IPR058163">
    <property type="entry name" value="LysR-type_TF_proteobact-type"/>
</dbReference>
<dbReference type="eggNOG" id="COG0583">
    <property type="taxonomic scope" value="Bacteria"/>
</dbReference>
<accession>T0J9G5</accession>
<gene>
    <name evidence="3" type="ORF">M529_04275</name>
</gene>
<feature type="domain" description="LysR substrate-binding" evidence="2">
    <location>
        <begin position="1"/>
        <end position="68"/>
    </location>
</feature>
<dbReference type="STRING" id="1346791.M529_04275"/>